<keyword evidence="14" id="KW-1185">Reference proteome</keyword>
<dbReference type="SFLD" id="SFLDG00002">
    <property type="entry name" value="C1.7:_P-type_atpase_like"/>
    <property type="match status" value="1"/>
</dbReference>
<evidence type="ECO:0000256" key="9">
    <source>
        <dbReference type="ARBA" id="ARBA00023136"/>
    </source>
</evidence>
<dbReference type="PANTHER" id="PTHR43520">
    <property type="entry name" value="ATP7, ISOFORM B"/>
    <property type="match status" value="1"/>
</dbReference>
<keyword evidence="3 10" id="KW-0812">Transmembrane</keyword>
<dbReference type="Gene3D" id="2.70.150.10">
    <property type="entry name" value="Calcium-transporting ATPase, cytoplasmic transduction domain A"/>
    <property type="match status" value="1"/>
</dbReference>
<dbReference type="InterPro" id="IPR036412">
    <property type="entry name" value="HAD-like_sf"/>
</dbReference>
<dbReference type="SFLD" id="SFLDF00027">
    <property type="entry name" value="p-type_atpase"/>
    <property type="match status" value="1"/>
</dbReference>
<keyword evidence="4 10" id="KW-0479">Metal-binding</keyword>
<keyword evidence="10" id="KW-1003">Cell membrane</keyword>
<dbReference type="SUPFAM" id="SSF56784">
    <property type="entry name" value="HAD-like"/>
    <property type="match status" value="1"/>
</dbReference>
<evidence type="ECO:0000256" key="4">
    <source>
        <dbReference type="ARBA" id="ARBA00022723"/>
    </source>
</evidence>
<evidence type="ECO:0000256" key="6">
    <source>
        <dbReference type="ARBA" id="ARBA00022840"/>
    </source>
</evidence>
<evidence type="ECO:0000256" key="2">
    <source>
        <dbReference type="ARBA" id="ARBA00006024"/>
    </source>
</evidence>
<dbReference type="InterPro" id="IPR059000">
    <property type="entry name" value="ATPase_P-type_domA"/>
</dbReference>
<feature type="transmembrane region" description="Helical" evidence="10">
    <location>
        <begin position="146"/>
        <end position="172"/>
    </location>
</feature>
<dbReference type="SUPFAM" id="SSF81653">
    <property type="entry name" value="Calcium ATPase, transduction domain A"/>
    <property type="match status" value="1"/>
</dbReference>
<feature type="compositionally biased region" description="Low complexity" evidence="11">
    <location>
        <begin position="28"/>
        <end position="37"/>
    </location>
</feature>
<dbReference type="Gene3D" id="3.40.50.1000">
    <property type="entry name" value="HAD superfamily/HAD-like"/>
    <property type="match status" value="1"/>
</dbReference>
<feature type="transmembrane region" description="Helical" evidence="10">
    <location>
        <begin position="645"/>
        <end position="662"/>
    </location>
</feature>
<dbReference type="NCBIfam" id="TIGR01525">
    <property type="entry name" value="ATPase-IB_hvy"/>
    <property type="match status" value="1"/>
</dbReference>
<dbReference type="GO" id="GO:0012505">
    <property type="term" value="C:endomembrane system"/>
    <property type="evidence" value="ECO:0007669"/>
    <property type="project" value="UniProtKB-SubCell"/>
</dbReference>
<dbReference type="EMBL" id="AZHX01000353">
    <property type="protein sequence ID" value="ETX07865.1"/>
    <property type="molecule type" value="Genomic_DNA"/>
</dbReference>
<organism evidence="13 14">
    <name type="scientific">Candidatus Entotheonella gemina</name>
    <dbReference type="NCBI Taxonomy" id="1429439"/>
    <lineage>
        <taxon>Bacteria</taxon>
        <taxon>Pseudomonadati</taxon>
        <taxon>Nitrospinota/Tectimicrobiota group</taxon>
        <taxon>Candidatus Tectimicrobiota</taxon>
        <taxon>Candidatus Entotheonellia</taxon>
        <taxon>Candidatus Entotheonellales</taxon>
        <taxon>Candidatus Entotheonellaceae</taxon>
        <taxon>Candidatus Entotheonella</taxon>
    </lineage>
</organism>
<dbReference type="Pfam" id="PF00702">
    <property type="entry name" value="Hydrolase"/>
    <property type="match status" value="1"/>
</dbReference>
<evidence type="ECO:0000256" key="11">
    <source>
        <dbReference type="SAM" id="MobiDB-lite"/>
    </source>
</evidence>
<dbReference type="InterPro" id="IPR027256">
    <property type="entry name" value="P-typ_ATPase_IB"/>
</dbReference>
<dbReference type="GO" id="GO:0016887">
    <property type="term" value="F:ATP hydrolysis activity"/>
    <property type="evidence" value="ECO:0007669"/>
    <property type="project" value="InterPro"/>
</dbReference>
<dbReference type="InterPro" id="IPR001757">
    <property type="entry name" value="P_typ_ATPase"/>
</dbReference>
<dbReference type="PANTHER" id="PTHR43520:SF8">
    <property type="entry name" value="P-TYPE CU(+) TRANSPORTER"/>
    <property type="match status" value="1"/>
</dbReference>
<dbReference type="HOGENOM" id="CLU_001771_6_3_7"/>
<feature type="transmembrane region" description="Helical" evidence="10">
    <location>
        <begin position="93"/>
        <end position="126"/>
    </location>
</feature>
<evidence type="ECO:0000256" key="7">
    <source>
        <dbReference type="ARBA" id="ARBA00022967"/>
    </source>
</evidence>
<feature type="domain" description="P-type ATPase A" evidence="12">
    <location>
        <begin position="198"/>
        <end position="292"/>
    </location>
</feature>
<dbReference type="GO" id="GO:0043682">
    <property type="term" value="F:P-type divalent copper transporter activity"/>
    <property type="evidence" value="ECO:0007669"/>
    <property type="project" value="TreeGrafter"/>
</dbReference>
<evidence type="ECO:0000256" key="8">
    <source>
        <dbReference type="ARBA" id="ARBA00022989"/>
    </source>
</evidence>
<dbReference type="InterPro" id="IPR023299">
    <property type="entry name" value="ATPase_P-typ_cyto_dom_N"/>
</dbReference>
<dbReference type="PATRIC" id="fig|1429439.4.peg.1504"/>
<evidence type="ECO:0000256" key="1">
    <source>
        <dbReference type="ARBA" id="ARBA00004127"/>
    </source>
</evidence>
<keyword evidence="9 10" id="KW-0472">Membrane</keyword>
<evidence type="ECO:0000313" key="14">
    <source>
        <dbReference type="Proteomes" id="UP000019140"/>
    </source>
</evidence>
<feature type="transmembrane region" description="Helical" evidence="10">
    <location>
        <begin position="669"/>
        <end position="689"/>
    </location>
</feature>
<feature type="region of interest" description="Disordered" evidence="11">
    <location>
        <begin position="18"/>
        <end position="37"/>
    </location>
</feature>
<dbReference type="InterPro" id="IPR008250">
    <property type="entry name" value="ATPase_P-typ_transduc_dom_A_sf"/>
</dbReference>
<evidence type="ECO:0000259" key="12">
    <source>
        <dbReference type="Pfam" id="PF00122"/>
    </source>
</evidence>
<dbReference type="Pfam" id="PF00122">
    <property type="entry name" value="E1-E2_ATPase"/>
    <property type="match status" value="1"/>
</dbReference>
<dbReference type="GO" id="GO:0005507">
    <property type="term" value="F:copper ion binding"/>
    <property type="evidence" value="ECO:0007669"/>
    <property type="project" value="TreeGrafter"/>
</dbReference>
<comment type="subcellular location">
    <subcellularLocation>
        <location evidence="10">Cell membrane</location>
    </subcellularLocation>
    <subcellularLocation>
        <location evidence="1">Endomembrane system</location>
        <topology evidence="1">Multi-pass membrane protein</topology>
    </subcellularLocation>
</comment>
<accession>W4MCF9</accession>
<sequence>MLIPALLIVAGVKLCRKSRSSDPPQAPSQPAAGSGSPLAPFWAEQAKRILDKLNLDPSTLVVGAKRQEQLQDLDDTAEEPVLSPQEREINRRMVLSAGLAGLTITGALGFPLLTLISVPILIYQALPIAQGGYDELVKQRKVGSQVLDTLFMGGMLVLRYFWMAALGGAFFWGTEKLRFNVYNTSRQRLARAFGEQSRVVWVQKDGSEIEVPFEDVSVGDIVVVRAGEAIPVDGTITEGIASIDQHMLTGEAQPAEKSVGDTVFAATLVLAGTIRVQVEKAGADTVVAHIEDILQHTSDYISTLELKGKVISDKSVLPILALSTVTLIVLGPTAAVCTLSCYPGEGMRLLGPLSLMNFLNLAAQDDILVKDGRALEALQDVDTVVFDKTGTLTQEQPHVVAIHTCDGYTENEILSYAAAAETKQTHPLARAILQEAENRHLDLLPLDESAYEVGYGLRVAIEGQQIRVGSARFMERSGLGLSASLVQHQANCYQRGYSMVYVAIDEVIGGAIELHPAIRPEAKRIIEALQQRGLEVYILSGDHEEPTQQLAHDLGIEHYLAETLPEHKAKEIERLQDEGKSVCFIGDGINDAIALKHAHVSISLRGASMLASDTAQIVFMDGSLRQLPRLFELADALERNMKGNLMSLIAPAPVLLGGIYLLNFRLYGTFALGVTGFLISLTHAMWPAIYPPETSFDIDSSESPFRQSGM</sequence>
<dbReference type="Proteomes" id="UP000019140">
    <property type="component" value="Unassembled WGS sequence"/>
</dbReference>
<gene>
    <name evidence="13" type="ORF">ETSY2_08760</name>
</gene>
<keyword evidence="8 10" id="KW-1133">Transmembrane helix</keyword>
<dbReference type="InterPro" id="IPR044492">
    <property type="entry name" value="P_typ_ATPase_HD_dom"/>
</dbReference>
<evidence type="ECO:0000256" key="10">
    <source>
        <dbReference type="RuleBase" id="RU362081"/>
    </source>
</evidence>
<feature type="transmembrane region" description="Helical" evidence="10">
    <location>
        <begin position="316"/>
        <end position="335"/>
    </location>
</feature>
<dbReference type="PRINTS" id="PR00119">
    <property type="entry name" value="CATATPASE"/>
</dbReference>
<dbReference type="GO" id="GO:0055070">
    <property type="term" value="P:copper ion homeostasis"/>
    <property type="evidence" value="ECO:0007669"/>
    <property type="project" value="TreeGrafter"/>
</dbReference>
<dbReference type="NCBIfam" id="TIGR01494">
    <property type="entry name" value="ATPase_P-type"/>
    <property type="match status" value="1"/>
</dbReference>
<dbReference type="GO" id="GO:0005886">
    <property type="term" value="C:plasma membrane"/>
    <property type="evidence" value="ECO:0007669"/>
    <property type="project" value="UniProtKB-SubCell"/>
</dbReference>
<dbReference type="AlphaFoldDB" id="W4MCF9"/>
<dbReference type="SFLD" id="SFLDS00003">
    <property type="entry name" value="Haloacid_Dehalogenase"/>
    <property type="match status" value="1"/>
</dbReference>
<keyword evidence="5 10" id="KW-0547">Nucleotide-binding</keyword>
<keyword evidence="6 10" id="KW-0067">ATP-binding</keyword>
<dbReference type="GO" id="GO:0005524">
    <property type="term" value="F:ATP binding"/>
    <property type="evidence" value="ECO:0007669"/>
    <property type="project" value="UniProtKB-UniRule"/>
</dbReference>
<dbReference type="InterPro" id="IPR018303">
    <property type="entry name" value="ATPase_P-typ_P_site"/>
</dbReference>
<protein>
    <recommendedName>
        <fullName evidence="12">P-type ATPase A domain-containing protein</fullName>
    </recommendedName>
</protein>
<evidence type="ECO:0000256" key="3">
    <source>
        <dbReference type="ARBA" id="ARBA00022692"/>
    </source>
</evidence>
<comment type="caution">
    <text evidence="13">The sequence shown here is derived from an EMBL/GenBank/DDBJ whole genome shotgun (WGS) entry which is preliminary data.</text>
</comment>
<name>W4MCF9_9BACT</name>
<comment type="similarity">
    <text evidence="2 10">Belongs to the cation transport ATPase (P-type) (TC 3.A.3) family. Type IB subfamily.</text>
</comment>
<dbReference type="PROSITE" id="PS00154">
    <property type="entry name" value="ATPASE_E1_E2"/>
    <property type="match status" value="1"/>
</dbReference>
<proteinExistence type="inferred from homology"/>
<dbReference type="Gene3D" id="3.40.1110.10">
    <property type="entry name" value="Calcium-transporting ATPase, cytoplasmic domain N"/>
    <property type="match status" value="1"/>
</dbReference>
<evidence type="ECO:0000313" key="13">
    <source>
        <dbReference type="EMBL" id="ETX07865.1"/>
    </source>
</evidence>
<keyword evidence="7" id="KW-1278">Translocase</keyword>
<reference evidence="13 14" key="1">
    <citation type="journal article" date="2014" name="Nature">
        <title>An environmental bacterial taxon with a large and distinct metabolic repertoire.</title>
        <authorList>
            <person name="Wilson M.C."/>
            <person name="Mori T."/>
            <person name="Ruckert C."/>
            <person name="Uria A.R."/>
            <person name="Helf M.J."/>
            <person name="Takada K."/>
            <person name="Gernert C."/>
            <person name="Steffens U.A."/>
            <person name="Heycke N."/>
            <person name="Schmitt S."/>
            <person name="Rinke C."/>
            <person name="Helfrich E.J."/>
            <person name="Brachmann A.O."/>
            <person name="Gurgui C."/>
            <person name="Wakimoto T."/>
            <person name="Kracht M."/>
            <person name="Crusemann M."/>
            <person name="Hentschel U."/>
            <person name="Abe I."/>
            <person name="Matsunaga S."/>
            <person name="Kalinowski J."/>
            <person name="Takeyama H."/>
            <person name="Piel J."/>
        </authorList>
    </citation>
    <scope>NUCLEOTIDE SEQUENCE [LARGE SCALE GENOMIC DNA]</scope>
    <source>
        <strain evidence="14">TSY2</strain>
    </source>
</reference>
<evidence type="ECO:0000256" key="5">
    <source>
        <dbReference type="ARBA" id="ARBA00022741"/>
    </source>
</evidence>
<dbReference type="InterPro" id="IPR023214">
    <property type="entry name" value="HAD_sf"/>
</dbReference>